<feature type="domain" description="DNA2/NAM7 helicase helicase" evidence="8">
    <location>
        <begin position="185"/>
        <end position="540"/>
    </location>
</feature>
<dbReference type="PANTHER" id="PTHR43788:SF8">
    <property type="entry name" value="DNA-BINDING PROTEIN SMUBP-2"/>
    <property type="match status" value="1"/>
</dbReference>
<evidence type="ECO:0000256" key="4">
    <source>
        <dbReference type="ARBA" id="ARBA00022806"/>
    </source>
</evidence>
<feature type="domain" description="DNA2/NAM7 helicase-like C-terminal" evidence="9">
    <location>
        <begin position="570"/>
        <end position="732"/>
    </location>
</feature>
<organism evidence="10 11">
    <name type="scientific">Eubacterium limosum</name>
    <dbReference type="NCBI Taxonomy" id="1736"/>
    <lineage>
        <taxon>Bacteria</taxon>
        <taxon>Bacillati</taxon>
        <taxon>Bacillota</taxon>
        <taxon>Clostridia</taxon>
        <taxon>Eubacteriales</taxon>
        <taxon>Eubacteriaceae</taxon>
        <taxon>Eubacterium</taxon>
    </lineage>
</organism>
<reference evidence="11" key="1">
    <citation type="journal article" date="2017" name="Sci. Rep.">
        <title>Determination of the Genome and Primary Transcriptome of Syngas Fermenting Eubacterium limosum ATCC 8486.</title>
        <authorList>
            <person name="Song Y."/>
            <person name="Shin J."/>
            <person name="Jeong Y."/>
            <person name="Jin S."/>
            <person name="Lee J.K."/>
            <person name="Kim D.R."/>
            <person name="Kim S.C."/>
            <person name="Cho S."/>
            <person name="Cho B.K."/>
        </authorList>
    </citation>
    <scope>NUCLEOTIDE SEQUENCE [LARGE SCALE GENOMIC DNA]</scope>
    <source>
        <strain evidence="11">ATCC 8486</strain>
    </source>
</reference>
<dbReference type="EMBL" id="CP019962">
    <property type="protein sequence ID" value="ARD64320.1"/>
    <property type="molecule type" value="Genomic_DNA"/>
</dbReference>
<dbReference type="PANTHER" id="PTHR43788">
    <property type="entry name" value="DNA2/NAM7 HELICASE FAMILY MEMBER"/>
    <property type="match status" value="1"/>
</dbReference>
<protein>
    <recommendedName>
        <fullName evidence="12">Superfamily I DNA and/or RNA helicase</fullName>
    </recommendedName>
</protein>
<dbReference type="SUPFAM" id="SSF52540">
    <property type="entry name" value="P-loop containing nucleoside triphosphate hydrolases"/>
    <property type="match status" value="1"/>
</dbReference>
<dbReference type="AlphaFoldDB" id="A0AAC9QRE0"/>
<dbReference type="InterPro" id="IPR024402">
    <property type="entry name" value="DUF2726"/>
</dbReference>
<comment type="similarity">
    <text evidence="1">Belongs to the DNA2/NAM7 helicase family.</text>
</comment>
<evidence type="ECO:0000313" key="11">
    <source>
        <dbReference type="Proteomes" id="UP000192391"/>
    </source>
</evidence>
<sequence>MDCQKYLFMVWNKKDGIFVDKTSEIKRYQYSNGYYKIYYENPEKPYNYQCQHIQFFKDPIVMNGQEQLFYLDDRPVEDVKTALQFGSKYLKIFHNNGYVQTVSTSSVLVENNVLNKKDALNRLNYFKALAKEMGEKKDSDEGFLEREYKKLRSVSPRSVLAMYLEPEKFCVNESEKRNAFFPFSFNISQKEAAEKALQGPISVIEGPPGTGKTQTILNIIANIVMDGKNVAVVSNNNSATHNVLEKLDKEGVGFIAAYLGKKENKKHFFDTQTGKYPNMRGWKALDFNERLKLKNNLLESQRQLNEKLEIKNRLAELRVDRGNLQTERDHFRTYYQGAVPDIMPYRSLYSLKSKDILAILASIEKTKKDRKEYPLWIKLKNLVRYGIVSFGIYKENDDKLVAFFKNEFYSRRWNELETEIRDLEKKLKDFGFEAEMKKYKTLSMDLFKAVLADRYGGNSERPKFKPDILWKNCEALFKEYPVVLSTTHALRMCKGKQSLFDYVIIDESSQVDLVTGVLALSCGKKAVIVGDQKQLPNIVTNEVRKKADYIYNSYRPLRQYNYTENTLLSSVLSLFQNLPQTLLKEHYRCHPQIIGFCNREFYDDELIIMTEDNGREKPLVSYLTAAGNHSRGHYNQRQIDVIRHEIMSEPLLKKTSLSVGIIAPYNKQIDAVSKEIQQENVEIATVHKFQGREKNVIILSTVDNQIGRFVDDPNLINVAVSRAIDQLFLVISENELNWNTQWGDLMRYISYQKGKIINSKIHSVFDLLYKGMEEQREKLLKKHGKVGDSPAEDLMNVIIQDVLKMPDFSRIDRVLHPSLNTIICNTDLLTEEEARFVKNPWTHLDFLLFRKIDKSPLLAIEVDGYAFHANNPEQLKRDYMKDQILNKYELPIIRFGTNQSNEKRRLVDKLHELTDVVSD</sequence>
<dbReference type="Gene3D" id="3.40.960.10">
    <property type="entry name" value="VSR Endonuclease"/>
    <property type="match status" value="1"/>
</dbReference>
<evidence type="ECO:0000256" key="5">
    <source>
        <dbReference type="ARBA" id="ARBA00022840"/>
    </source>
</evidence>
<gene>
    <name evidence="10" type="ORF">B2M23_01590</name>
</gene>
<evidence type="ECO:0000256" key="1">
    <source>
        <dbReference type="ARBA" id="ARBA00007913"/>
    </source>
</evidence>
<dbReference type="GO" id="GO:0005524">
    <property type="term" value="F:ATP binding"/>
    <property type="evidence" value="ECO:0007669"/>
    <property type="project" value="UniProtKB-KW"/>
</dbReference>
<evidence type="ECO:0000256" key="2">
    <source>
        <dbReference type="ARBA" id="ARBA00022741"/>
    </source>
</evidence>
<dbReference type="Proteomes" id="UP000192391">
    <property type="component" value="Chromosome"/>
</dbReference>
<evidence type="ECO:0000313" key="10">
    <source>
        <dbReference type="EMBL" id="ARD64320.1"/>
    </source>
</evidence>
<feature type="domain" description="DUF2726" evidence="7">
    <location>
        <begin position="842"/>
        <end position="911"/>
    </location>
</feature>
<dbReference type="InterPro" id="IPR041677">
    <property type="entry name" value="DNA2/NAM7_AAA_11"/>
</dbReference>
<dbReference type="RefSeq" id="WP_038351017.1">
    <property type="nucleotide sequence ID" value="NZ_CP019962.1"/>
</dbReference>
<evidence type="ECO:0000256" key="3">
    <source>
        <dbReference type="ARBA" id="ARBA00022801"/>
    </source>
</evidence>
<dbReference type="Gene3D" id="3.40.50.300">
    <property type="entry name" value="P-loop containing nucleotide triphosphate hydrolases"/>
    <property type="match status" value="2"/>
</dbReference>
<keyword evidence="3" id="KW-0378">Hydrolase</keyword>
<dbReference type="Pfam" id="PF13086">
    <property type="entry name" value="AAA_11"/>
    <property type="match status" value="1"/>
</dbReference>
<dbReference type="GO" id="GO:0016787">
    <property type="term" value="F:hydrolase activity"/>
    <property type="evidence" value="ECO:0007669"/>
    <property type="project" value="UniProtKB-KW"/>
</dbReference>
<evidence type="ECO:0000256" key="6">
    <source>
        <dbReference type="SAM" id="Coils"/>
    </source>
</evidence>
<dbReference type="InterPro" id="IPR041679">
    <property type="entry name" value="DNA2/NAM7-like_C"/>
</dbReference>
<dbReference type="InterPro" id="IPR050534">
    <property type="entry name" value="Coronavir_polyprotein_1ab"/>
</dbReference>
<proteinExistence type="inferred from homology"/>
<keyword evidence="2" id="KW-0547">Nucleotide-binding</keyword>
<dbReference type="InterPro" id="IPR027417">
    <property type="entry name" value="P-loop_NTPase"/>
</dbReference>
<evidence type="ECO:0000259" key="8">
    <source>
        <dbReference type="Pfam" id="PF13086"/>
    </source>
</evidence>
<keyword evidence="5" id="KW-0067">ATP-binding</keyword>
<dbReference type="InterPro" id="IPR047187">
    <property type="entry name" value="SF1_C_Upf1"/>
</dbReference>
<accession>A0AAC9QRE0</accession>
<name>A0AAC9QRE0_EUBLI</name>
<dbReference type="CDD" id="cd18808">
    <property type="entry name" value="SF1_C_Upf1"/>
    <property type="match status" value="1"/>
</dbReference>
<dbReference type="Pfam" id="PF13087">
    <property type="entry name" value="AAA_12"/>
    <property type="match status" value="1"/>
</dbReference>
<dbReference type="KEGG" id="elim:B2M23_01590"/>
<evidence type="ECO:0008006" key="12">
    <source>
        <dbReference type="Google" id="ProtNLM"/>
    </source>
</evidence>
<evidence type="ECO:0000259" key="9">
    <source>
        <dbReference type="Pfam" id="PF13087"/>
    </source>
</evidence>
<dbReference type="GO" id="GO:0043139">
    <property type="term" value="F:5'-3' DNA helicase activity"/>
    <property type="evidence" value="ECO:0007669"/>
    <property type="project" value="TreeGrafter"/>
</dbReference>
<dbReference type="Pfam" id="PF10881">
    <property type="entry name" value="DUF2726"/>
    <property type="match status" value="1"/>
</dbReference>
<feature type="coiled-coil region" evidence="6">
    <location>
        <begin position="291"/>
        <end position="327"/>
    </location>
</feature>
<keyword evidence="6" id="KW-0175">Coiled coil</keyword>
<dbReference type="CDD" id="cd17934">
    <property type="entry name" value="DEXXQc_Upf1-like"/>
    <property type="match status" value="1"/>
</dbReference>
<evidence type="ECO:0000259" key="7">
    <source>
        <dbReference type="Pfam" id="PF10881"/>
    </source>
</evidence>
<keyword evidence="4" id="KW-0347">Helicase</keyword>